<evidence type="ECO:0000313" key="8">
    <source>
        <dbReference type="EMBL" id="KAF0304129.1"/>
    </source>
</evidence>
<feature type="domain" description="Ion transport" evidence="7">
    <location>
        <begin position="206"/>
        <end position="406"/>
    </location>
</feature>
<feature type="compositionally biased region" description="Polar residues" evidence="5">
    <location>
        <begin position="107"/>
        <end position="123"/>
    </location>
</feature>
<dbReference type="GO" id="GO:0005221">
    <property type="term" value="F:intracellularly cyclic nucleotide-activated monoatomic cation channel activity"/>
    <property type="evidence" value="ECO:0007669"/>
    <property type="project" value="InterPro"/>
</dbReference>
<keyword evidence="9" id="KW-1185">Reference proteome</keyword>
<dbReference type="PANTHER" id="PTHR45638:SF7">
    <property type="entry name" value="CYCLIC NUCLEOTIDE-GATED ION CHANNEL-LIKE, ISOFORM E"/>
    <property type="match status" value="1"/>
</dbReference>
<evidence type="ECO:0000256" key="5">
    <source>
        <dbReference type="SAM" id="MobiDB-lite"/>
    </source>
</evidence>
<dbReference type="InterPro" id="IPR005821">
    <property type="entry name" value="Ion_trans_dom"/>
</dbReference>
<evidence type="ECO:0000313" key="9">
    <source>
        <dbReference type="Proteomes" id="UP000440578"/>
    </source>
</evidence>
<gene>
    <name evidence="8" type="primary">Cnga2</name>
    <name evidence="8" type="ORF">FJT64_023990</name>
</gene>
<feature type="region of interest" description="Disordered" evidence="5">
    <location>
        <begin position="168"/>
        <end position="193"/>
    </location>
</feature>
<dbReference type="GO" id="GO:0044877">
    <property type="term" value="F:protein-containing complex binding"/>
    <property type="evidence" value="ECO:0007669"/>
    <property type="project" value="TreeGrafter"/>
</dbReference>
<keyword evidence="4 6" id="KW-0472">Membrane</keyword>
<dbReference type="Gene3D" id="1.10.287.70">
    <property type="match status" value="1"/>
</dbReference>
<evidence type="ECO:0000256" key="2">
    <source>
        <dbReference type="ARBA" id="ARBA00022692"/>
    </source>
</evidence>
<organism evidence="8 9">
    <name type="scientific">Amphibalanus amphitrite</name>
    <name type="common">Striped barnacle</name>
    <name type="synonym">Balanus amphitrite</name>
    <dbReference type="NCBI Taxonomy" id="1232801"/>
    <lineage>
        <taxon>Eukaryota</taxon>
        <taxon>Metazoa</taxon>
        <taxon>Ecdysozoa</taxon>
        <taxon>Arthropoda</taxon>
        <taxon>Crustacea</taxon>
        <taxon>Multicrustacea</taxon>
        <taxon>Cirripedia</taxon>
        <taxon>Thoracica</taxon>
        <taxon>Thoracicalcarea</taxon>
        <taxon>Balanomorpha</taxon>
        <taxon>Balanoidea</taxon>
        <taxon>Balanidae</taxon>
        <taxon>Amphibalaninae</taxon>
        <taxon>Amphibalanus</taxon>
    </lineage>
</organism>
<accession>A0A6A4WFY1</accession>
<sequence length="413" mass="47062">MKLSVSTYRAISATSVSRLRRPSSIQQSSESLSGASGPLIKVRFTPGPLVKVRASLEPLVKVEDFSVSQPPLPVCPPPEPLTPVRRAGADAELLKPATDSDNGDRSPLSSAHSSPTRMKSSQRWLKLRTTVQLSGALATAGKQKPTLKREDSFITRFSTRQIIETQDTVEDHLSENEKEKGTNDAGPRSRRKKPPWSVINPDESFYFFWLFLLTLCVLYNVWTLIVRQAFPELQENWQQWWLAGDAFSDFIYVCDIIVQLRTGYLEQGLMVYDSHKLARHYVLSRPFALDLVSVVPLDLLQLTVGVCPMLRCPRFVKVYRTRCYYYMVESRTVFPNVWRVAMLVHVLLLLAHWFGCFYYLLSEAEEFRGDWAYPHGDSEEFGTLTRKYLASVYWSTLTLTTIGDLPTPHTNNQ</sequence>
<proteinExistence type="predicted"/>
<dbReference type="GO" id="GO:0016020">
    <property type="term" value="C:membrane"/>
    <property type="evidence" value="ECO:0007669"/>
    <property type="project" value="UniProtKB-SubCell"/>
</dbReference>
<evidence type="ECO:0000256" key="6">
    <source>
        <dbReference type="SAM" id="Phobius"/>
    </source>
</evidence>
<evidence type="ECO:0000256" key="3">
    <source>
        <dbReference type="ARBA" id="ARBA00022989"/>
    </source>
</evidence>
<dbReference type="OrthoDB" id="421226at2759"/>
<dbReference type="AlphaFoldDB" id="A0A6A4WFY1"/>
<evidence type="ECO:0000256" key="4">
    <source>
        <dbReference type="ARBA" id="ARBA00023136"/>
    </source>
</evidence>
<dbReference type="Pfam" id="PF00520">
    <property type="entry name" value="Ion_trans"/>
    <property type="match status" value="1"/>
</dbReference>
<dbReference type="PANTHER" id="PTHR45638">
    <property type="entry name" value="CYCLIC NUCLEOTIDE-GATED CATION CHANNEL SUBUNIT A"/>
    <property type="match status" value="1"/>
</dbReference>
<dbReference type="EMBL" id="VIIS01000870">
    <property type="protein sequence ID" value="KAF0304129.1"/>
    <property type="molecule type" value="Genomic_DNA"/>
</dbReference>
<reference evidence="8 9" key="1">
    <citation type="submission" date="2019-07" db="EMBL/GenBank/DDBJ databases">
        <title>Draft genome assembly of a fouling barnacle, Amphibalanus amphitrite (Darwin, 1854): The first reference genome for Thecostraca.</title>
        <authorList>
            <person name="Kim W."/>
        </authorList>
    </citation>
    <scope>NUCLEOTIDE SEQUENCE [LARGE SCALE GENOMIC DNA]</scope>
    <source>
        <strain evidence="8">SNU_AA5</strain>
        <tissue evidence="8">Soma without cirri and trophi</tissue>
    </source>
</reference>
<protein>
    <submittedName>
        <fullName evidence="8">Cyclic nucleotide-gated olfactory channel</fullName>
    </submittedName>
</protein>
<dbReference type="InterPro" id="IPR050866">
    <property type="entry name" value="CNG_cation_channel"/>
</dbReference>
<feature type="region of interest" description="Disordered" evidence="5">
    <location>
        <begin position="95"/>
        <end position="123"/>
    </location>
</feature>
<keyword evidence="2 6" id="KW-0812">Transmembrane</keyword>
<keyword evidence="3 6" id="KW-1133">Transmembrane helix</keyword>
<feature type="transmembrane region" description="Helical" evidence="6">
    <location>
        <begin position="340"/>
        <end position="361"/>
    </location>
</feature>
<dbReference type="Proteomes" id="UP000440578">
    <property type="component" value="Unassembled WGS sequence"/>
</dbReference>
<name>A0A6A4WFY1_AMPAM</name>
<evidence type="ECO:0000256" key="1">
    <source>
        <dbReference type="ARBA" id="ARBA00004141"/>
    </source>
</evidence>
<feature type="transmembrane region" description="Helical" evidence="6">
    <location>
        <begin position="206"/>
        <end position="226"/>
    </location>
</feature>
<comment type="caution">
    <text evidence="8">The sequence shown here is derived from an EMBL/GenBank/DDBJ whole genome shotgun (WGS) entry which is preliminary data.</text>
</comment>
<evidence type="ECO:0000259" key="7">
    <source>
        <dbReference type="Pfam" id="PF00520"/>
    </source>
</evidence>
<feature type="compositionally biased region" description="Basic and acidic residues" evidence="5">
    <location>
        <begin position="169"/>
        <end position="182"/>
    </location>
</feature>
<comment type="subcellular location">
    <subcellularLocation>
        <location evidence="1">Membrane</location>
        <topology evidence="1">Multi-pass membrane protein</topology>
    </subcellularLocation>
</comment>
<dbReference type="SUPFAM" id="SSF81324">
    <property type="entry name" value="Voltage-gated potassium channels"/>
    <property type="match status" value="1"/>
</dbReference>